<feature type="domain" description="D-alanyl-D-alanine carboxypeptidase-like core" evidence="3">
    <location>
        <begin position="113"/>
        <end position="254"/>
    </location>
</feature>
<keyword evidence="2" id="KW-1133">Transmembrane helix</keyword>
<keyword evidence="2" id="KW-0472">Membrane</keyword>
<name>A0A9E3ZW48_9ENTE</name>
<sequence length="278" mass="31473">MKIKKILSMSFLFVVGVVVIYGLNRFVTRPYTSNAAEEIAESQIKATIEKNKTQESSTKEQQANKQEEQEKQTDVKLPTGEATDWNLLLVSPTHPLEVDFSEENFATLANGMQVDKRIVSSLEQLQTAAADAGYPLVIVSAYRSISYQEQIFQDYLNSWTAQGYTDEEALEKVKETSTEPGFSEHHTGLAIDLVDEDWSNNYPQEILEAGFAETAGGKWLAEHACEYGFILRYPNGKEALTSINFEPWHFRYVGVEHAKYIEAHELTLEEYLDLLNAK</sequence>
<feature type="region of interest" description="Disordered" evidence="1">
    <location>
        <begin position="49"/>
        <end position="77"/>
    </location>
</feature>
<dbReference type="EMBL" id="JAJJVO010000093">
    <property type="protein sequence ID" value="MCC9273851.1"/>
    <property type="molecule type" value="Genomic_DNA"/>
</dbReference>
<reference evidence="4" key="1">
    <citation type="journal article" date="2021" name="PeerJ">
        <title>Extensive microbial diversity within the chicken gut microbiome revealed by metagenomics and culture.</title>
        <authorList>
            <person name="Gilroy R."/>
            <person name="Ravi A."/>
            <person name="Getino M."/>
            <person name="Pursley I."/>
            <person name="Horton D.L."/>
            <person name="Alikhan N.F."/>
            <person name="Baker D."/>
            <person name="Gharbi K."/>
            <person name="Hall N."/>
            <person name="Watson M."/>
            <person name="Adriaenssens E.M."/>
            <person name="Foster-Nyarko E."/>
            <person name="Jarju S."/>
            <person name="Secka A."/>
            <person name="Antonio M."/>
            <person name="Oren A."/>
            <person name="Chaudhuri R.R."/>
            <person name="La Ragione R."/>
            <person name="Hildebrand F."/>
            <person name="Pallen M.J."/>
        </authorList>
    </citation>
    <scope>NUCLEOTIDE SEQUENCE</scope>
    <source>
        <strain evidence="4">150</strain>
    </source>
</reference>
<dbReference type="Pfam" id="PF02557">
    <property type="entry name" value="VanY"/>
    <property type="match status" value="1"/>
</dbReference>
<keyword evidence="4" id="KW-0645">Protease</keyword>
<accession>A0A9E3ZW48</accession>
<dbReference type="AlphaFoldDB" id="A0A9E3ZW48"/>
<dbReference type="PANTHER" id="PTHR34385:SF1">
    <property type="entry name" value="PEPTIDOGLYCAN L-ALANYL-D-GLUTAMATE ENDOPEPTIDASE CWLK"/>
    <property type="match status" value="1"/>
</dbReference>
<dbReference type="SUPFAM" id="SSF55166">
    <property type="entry name" value="Hedgehog/DD-peptidase"/>
    <property type="match status" value="1"/>
</dbReference>
<dbReference type="InterPro" id="IPR052179">
    <property type="entry name" value="DD-CPase-like"/>
</dbReference>
<proteinExistence type="predicted"/>
<feature type="transmembrane region" description="Helical" evidence="2">
    <location>
        <begin position="6"/>
        <end position="23"/>
    </location>
</feature>
<evidence type="ECO:0000313" key="5">
    <source>
        <dbReference type="Proteomes" id="UP000813384"/>
    </source>
</evidence>
<keyword evidence="2" id="KW-0812">Transmembrane</keyword>
<reference evidence="4" key="2">
    <citation type="submission" date="2021-11" db="EMBL/GenBank/DDBJ databases">
        <authorList>
            <person name="Gilroy R."/>
        </authorList>
    </citation>
    <scope>NUCLEOTIDE SEQUENCE</scope>
    <source>
        <strain evidence="4">150</strain>
    </source>
</reference>
<evidence type="ECO:0000256" key="2">
    <source>
        <dbReference type="SAM" id="Phobius"/>
    </source>
</evidence>
<dbReference type="GO" id="GO:0004180">
    <property type="term" value="F:carboxypeptidase activity"/>
    <property type="evidence" value="ECO:0007669"/>
    <property type="project" value="UniProtKB-KW"/>
</dbReference>
<evidence type="ECO:0000256" key="1">
    <source>
        <dbReference type="SAM" id="MobiDB-lite"/>
    </source>
</evidence>
<keyword evidence="4" id="KW-0378">Hydrolase</keyword>
<protein>
    <submittedName>
        <fullName evidence="4">D-alanyl-D-alanine carboxypeptidase family protein</fullName>
    </submittedName>
</protein>
<dbReference type="InterPro" id="IPR058193">
    <property type="entry name" value="VanY/YodJ_core_dom"/>
</dbReference>
<comment type="caution">
    <text evidence="4">The sequence shown here is derived from an EMBL/GenBank/DDBJ whole genome shotgun (WGS) entry which is preliminary data.</text>
</comment>
<dbReference type="InterPro" id="IPR009045">
    <property type="entry name" value="Zn_M74/Hedgehog-like"/>
</dbReference>
<evidence type="ECO:0000259" key="3">
    <source>
        <dbReference type="Pfam" id="PF02557"/>
    </source>
</evidence>
<dbReference type="CDD" id="cd14852">
    <property type="entry name" value="LD-carboxypeptidase"/>
    <property type="match status" value="1"/>
</dbReference>
<feature type="compositionally biased region" description="Basic and acidic residues" evidence="1">
    <location>
        <begin position="65"/>
        <end position="74"/>
    </location>
</feature>
<evidence type="ECO:0000313" key="4">
    <source>
        <dbReference type="EMBL" id="MCC9273851.1"/>
    </source>
</evidence>
<keyword evidence="4" id="KW-0121">Carboxypeptidase</keyword>
<dbReference type="InterPro" id="IPR003709">
    <property type="entry name" value="VanY-like_core_dom"/>
</dbReference>
<gene>
    <name evidence="4" type="ORF">K8V42_06130</name>
</gene>
<dbReference type="Proteomes" id="UP000813384">
    <property type="component" value="Unassembled WGS sequence"/>
</dbReference>
<organism evidence="4 5">
    <name type="scientific">Enterococcus aquimarinus</name>
    <dbReference type="NCBI Taxonomy" id="328396"/>
    <lineage>
        <taxon>Bacteria</taxon>
        <taxon>Bacillati</taxon>
        <taxon>Bacillota</taxon>
        <taxon>Bacilli</taxon>
        <taxon>Lactobacillales</taxon>
        <taxon>Enterococcaceae</taxon>
        <taxon>Enterococcus</taxon>
    </lineage>
</organism>
<dbReference type="GO" id="GO:0006508">
    <property type="term" value="P:proteolysis"/>
    <property type="evidence" value="ECO:0007669"/>
    <property type="project" value="InterPro"/>
</dbReference>
<dbReference type="PANTHER" id="PTHR34385">
    <property type="entry name" value="D-ALANYL-D-ALANINE CARBOXYPEPTIDASE"/>
    <property type="match status" value="1"/>
</dbReference>
<dbReference type="Gene3D" id="3.30.1380.10">
    <property type="match status" value="1"/>
</dbReference>